<dbReference type="EMBL" id="JBBDGM010000002">
    <property type="protein sequence ID" value="MEJ1087405.1"/>
    <property type="molecule type" value="Genomic_DNA"/>
</dbReference>
<comment type="caution">
    <text evidence="2">The sequence shown here is derived from an EMBL/GenBank/DDBJ whole genome shotgun (WGS) entry which is preliminary data.</text>
</comment>
<sequence>MLAYSSIILAVVEAVARSSRARRRSMCVFCQASQMLFDRPFEEDAQGPGSEDRHSQKDHDPPQSDGSVLDGVKKNATPNCRTEHSLMMPGSGTTFRTWKKQVASATHHRKLVSEPSRYVRAFVTVALTIGSPF</sequence>
<proteinExistence type="predicted"/>
<feature type="compositionally biased region" description="Basic and acidic residues" evidence="1">
    <location>
        <begin position="50"/>
        <end position="62"/>
    </location>
</feature>
<feature type="region of interest" description="Disordered" evidence="1">
    <location>
        <begin position="40"/>
        <end position="92"/>
    </location>
</feature>
<evidence type="ECO:0000313" key="3">
    <source>
        <dbReference type="Proteomes" id="UP001371224"/>
    </source>
</evidence>
<evidence type="ECO:0000256" key="1">
    <source>
        <dbReference type="SAM" id="MobiDB-lite"/>
    </source>
</evidence>
<evidence type="ECO:0008006" key="4">
    <source>
        <dbReference type="Google" id="ProtNLM"/>
    </source>
</evidence>
<organism evidence="2 3">
    <name type="scientific">Microbacterium bandirmense</name>
    <dbReference type="NCBI Taxonomy" id="3122050"/>
    <lineage>
        <taxon>Bacteria</taxon>
        <taxon>Bacillati</taxon>
        <taxon>Actinomycetota</taxon>
        <taxon>Actinomycetes</taxon>
        <taxon>Micrococcales</taxon>
        <taxon>Microbacteriaceae</taxon>
        <taxon>Microbacterium</taxon>
    </lineage>
</organism>
<dbReference type="RefSeq" id="WP_337331072.1">
    <property type="nucleotide sequence ID" value="NZ_JBBDGM010000002.1"/>
</dbReference>
<evidence type="ECO:0000313" key="2">
    <source>
        <dbReference type="EMBL" id="MEJ1087405.1"/>
    </source>
</evidence>
<keyword evidence="3" id="KW-1185">Reference proteome</keyword>
<reference evidence="2 3" key="1">
    <citation type="submission" date="2024-02" db="EMBL/GenBank/DDBJ databases">
        <authorList>
            <person name="Saticioglu I.B."/>
        </authorList>
    </citation>
    <scope>NUCLEOTIDE SEQUENCE [LARGE SCALE GENOMIC DNA]</scope>
    <source>
        <strain evidence="2 3">Mu-80</strain>
    </source>
</reference>
<protein>
    <recommendedName>
        <fullName evidence="4">Secreted protein</fullName>
    </recommendedName>
</protein>
<accession>A0ABU8L8M3</accession>
<dbReference type="Proteomes" id="UP001371224">
    <property type="component" value="Unassembled WGS sequence"/>
</dbReference>
<gene>
    <name evidence="2" type="ORF">WDU99_03635</name>
</gene>
<name>A0ABU8L8M3_9MICO</name>